<comment type="similarity">
    <text evidence="1 2">Belongs to the small heat shock protein (HSP20) family.</text>
</comment>
<organism evidence="4 5">
    <name type="scientific">Shouchella clausii</name>
    <name type="common">Alkalihalobacillus clausii</name>
    <dbReference type="NCBI Taxonomy" id="79880"/>
    <lineage>
        <taxon>Bacteria</taxon>
        <taxon>Bacillati</taxon>
        <taxon>Bacillota</taxon>
        <taxon>Bacilli</taxon>
        <taxon>Bacillales</taxon>
        <taxon>Bacillaceae</taxon>
        <taxon>Shouchella</taxon>
    </lineage>
</organism>
<sequence length="183" mass="21069">MLCPHHATVYKEHRSVYQLSSCQITFLSLFSYYRAVKRDGGLMMSEHFPRKPGGGHDFMASIDQFFQSAFRNFSTQLFGSSIPVRIKEEPDRFVIEAELTGIKKEQIELESLRQALIIRVRHKGEITTIDDETKLITKQHASSKSERAIPVPFPFTEEDIQAHYENGLLRIVIKGKRKTISIK</sequence>
<dbReference type="Pfam" id="PF00011">
    <property type="entry name" value="HSP20"/>
    <property type="match status" value="1"/>
</dbReference>
<protein>
    <recommendedName>
        <fullName evidence="3">SHSP domain-containing protein</fullName>
    </recommendedName>
</protein>
<dbReference type="Gene3D" id="2.60.40.790">
    <property type="match status" value="1"/>
</dbReference>
<dbReference type="SUPFAM" id="SSF49764">
    <property type="entry name" value="HSP20-like chaperones"/>
    <property type="match status" value="1"/>
</dbReference>
<name>A0A268P405_SHOCL</name>
<reference evidence="4 5" key="1">
    <citation type="submission" date="2017-07" db="EMBL/GenBank/DDBJ databases">
        <title>Isolation and whole genome analysis of endospore-forming bacteria from heroin.</title>
        <authorList>
            <person name="Kalinowski J."/>
            <person name="Ahrens B."/>
            <person name="Al-Dilaimi A."/>
            <person name="Winkler A."/>
            <person name="Wibberg D."/>
            <person name="Schleenbecker U."/>
            <person name="Ruckert C."/>
            <person name="Wolfel R."/>
            <person name="Grass G."/>
        </authorList>
    </citation>
    <scope>NUCLEOTIDE SEQUENCE [LARGE SCALE GENOMIC DNA]</scope>
    <source>
        <strain evidence="4 5">7539</strain>
    </source>
</reference>
<evidence type="ECO:0000313" key="4">
    <source>
        <dbReference type="EMBL" id="PAE90408.1"/>
    </source>
</evidence>
<accession>A0A268P405</accession>
<evidence type="ECO:0000256" key="1">
    <source>
        <dbReference type="PROSITE-ProRule" id="PRU00285"/>
    </source>
</evidence>
<comment type="caution">
    <text evidence="4">The sequence shown here is derived from an EMBL/GenBank/DDBJ whole genome shotgun (WGS) entry which is preliminary data.</text>
</comment>
<feature type="domain" description="SHSP" evidence="3">
    <location>
        <begin position="75"/>
        <end position="183"/>
    </location>
</feature>
<dbReference type="AlphaFoldDB" id="A0A268P405"/>
<dbReference type="InterPro" id="IPR008978">
    <property type="entry name" value="HSP20-like_chaperone"/>
</dbReference>
<evidence type="ECO:0000313" key="5">
    <source>
        <dbReference type="Proteomes" id="UP000216207"/>
    </source>
</evidence>
<dbReference type="InterPro" id="IPR002068">
    <property type="entry name" value="A-crystallin/Hsp20_dom"/>
</dbReference>
<dbReference type="PROSITE" id="PS01031">
    <property type="entry name" value="SHSP"/>
    <property type="match status" value="1"/>
</dbReference>
<evidence type="ECO:0000259" key="3">
    <source>
        <dbReference type="PROSITE" id="PS01031"/>
    </source>
</evidence>
<dbReference type="CDD" id="cd06464">
    <property type="entry name" value="ACD_sHsps-like"/>
    <property type="match status" value="1"/>
</dbReference>
<proteinExistence type="inferred from homology"/>
<evidence type="ECO:0000256" key="2">
    <source>
        <dbReference type="RuleBase" id="RU003616"/>
    </source>
</evidence>
<gene>
    <name evidence="4" type="ORF">CHH72_03420</name>
</gene>
<dbReference type="EMBL" id="NPCC01000005">
    <property type="protein sequence ID" value="PAE90408.1"/>
    <property type="molecule type" value="Genomic_DNA"/>
</dbReference>
<dbReference type="Proteomes" id="UP000216207">
    <property type="component" value="Unassembled WGS sequence"/>
</dbReference>